<sequence length="160" mass="17359">MNPTTPSLFVMFLRIKGKAGHGGAGDAIHNPCVLEPPGLISTLPDPAAARRRFRHRLSHSVPTAHNRRRAALLRPRHARVFQATDAPGMGPLSAMPSADVWISWGDLSDYLTATQATVRESLFLDRGQAGWTWAVLLLRLNGWDSGLSGSDTSIISLLES</sequence>
<dbReference type="Gramene" id="PUZ45499">
    <property type="protein sequence ID" value="PUZ45499"/>
    <property type="gene ID" value="GQ55_8G229200"/>
</dbReference>
<name>A0A2T7CQ77_9POAL</name>
<reference evidence="1 2" key="1">
    <citation type="submission" date="2018-04" db="EMBL/GenBank/DDBJ databases">
        <title>WGS assembly of Panicum hallii var. hallii HAL2.</title>
        <authorList>
            <person name="Lovell J."/>
            <person name="Jenkins J."/>
            <person name="Lowry D."/>
            <person name="Mamidi S."/>
            <person name="Sreedasyam A."/>
            <person name="Weng X."/>
            <person name="Barry K."/>
            <person name="Bonette J."/>
            <person name="Campitelli B."/>
            <person name="Daum C."/>
            <person name="Gordon S."/>
            <person name="Gould B."/>
            <person name="Lipzen A."/>
            <person name="MacQueen A."/>
            <person name="Palacio-Mejia J."/>
            <person name="Plott C."/>
            <person name="Shakirov E."/>
            <person name="Shu S."/>
            <person name="Yoshinaga Y."/>
            <person name="Zane M."/>
            <person name="Rokhsar D."/>
            <person name="Grimwood J."/>
            <person name="Schmutz J."/>
            <person name="Juenger T."/>
        </authorList>
    </citation>
    <scope>NUCLEOTIDE SEQUENCE [LARGE SCALE GENOMIC DNA]</scope>
    <source>
        <strain evidence="2">cv. HAL2</strain>
    </source>
</reference>
<evidence type="ECO:0000313" key="1">
    <source>
        <dbReference type="EMBL" id="PUZ45499.1"/>
    </source>
</evidence>
<evidence type="ECO:0000313" key="2">
    <source>
        <dbReference type="Proteomes" id="UP000244336"/>
    </source>
</evidence>
<accession>A0A2T7CQ77</accession>
<proteinExistence type="predicted"/>
<keyword evidence="2" id="KW-1185">Reference proteome</keyword>
<dbReference type="AlphaFoldDB" id="A0A2T7CQ77"/>
<dbReference type="Proteomes" id="UP000244336">
    <property type="component" value="Chromosome 8"/>
</dbReference>
<gene>
    <name evidence="1" type="ORF">GQ55_8G229200</name>
</gene>
<protein>
    <submittedName>
        <fullName evidence="1">Uncharacterized protein</fullName>
    </submittedName>
</protein>
<organism evidence="1 2">
    <name type="scientific">Panicum hallii var. hallii</name>
    <dbReference type="NCBI Taxonomy" id="1504633"/>
    <lineage>
        <taxon>Eukaryota</taxon>
        <taxon>Viridiplantae</taxon>
        <taxon>Streptophyta</taxon>
        <taxon>Embryophyta</taxon>
        <taxon>Tracheophyta</taxon>
        <taxon>Spermatophyta</taxon>
        <taxon>Magnoliopsida</taxon>
        <taxon>Liliopsida</taxon>
        <taxon>Poales</taxon>
        <taxon>Poaceae</taxon>
        <taxon>PACMAD clade</taxon>
        <taxon>Panicoideae</taxon>
        <taxon>Panicodae</taxon>
        <taxon>Paniceae</taxon>
        <taxon>Panicinae</taxon>
        <taxon>Panicum</taxon>
        <taxon>Panicum sect. Panicum</taxon>
    </lineage>
</organism>
<dbReference type="EMBL" id="CM009756">
    <property type="protein sequence ID" value="PUZ45499.1"/>
    <property type="molecule type" value="Genomic_DNA"/>
</dbReference>